<dbReference type="PANTHER" id="PTHR11214:SF376">
    <property type="entry name" value="HEXOSYLTRANSFERASE"/>
    <property type="match status" value="1"/>
</dbReference>
<gene>
    <name evidence="11" type="ORF">PLOB_00010815</name>
</gene>
<comment type="similarity">
    <text evidence="2 10">Belongs to the glycosyltransferase 31 family.</text>
</comment>
<organism evidence="11 12">
    <name type="scientific">Porites lobata</name>
    <dbReference type="NCBI Taxonomy" id="104759"/>
    <lineage>
        <taxon>Eukaryota</taxon>
        <taxon>Metazoa</taxon>
        <taxon>Cnidaria</taxon>
        <taxon>Anthozoa</taxon>
        <taxon>Hexacorallia</taxon>
        <taxon>Scleractinia</taxon>
        <taxon>Fungiina</taxon>
        <taxon>Poritidae</taxon>
        <taxon>Porites</taxon>
    </lineage>
</organism>
<evidence type="ECO:0000256" key="9">
    <source>
        <dbReference type="ARBA" id="ARBA00023136"/>
    </source>
</evidence>
<dbReference type="Proteomes" id="UP001159405">
    <property type="component" value="Unassembled WGS sequence"/>
</dbReference>
<evidence type="ECO:0000256" key="5">
    <source>
        <dbReference type="ARBA" id="ARBA00022692"/>
    </source>
</evidence>
<evidence type="ECO:0000256" key="6">
    <source>
        <dbReference type="ARBA" id="ARBA00022968"/>
    </source>
</evidence>
<keyword evidence="5" id="KW-0812">Transmembrane</keyword>
<keyword evidence="3 10" id="KW-0328">Glycosyltransferase</keyword>
<reference evidence="11 12" key="1">
    <citation type="submission" date="2022-05" db="EMBL/GenBank/DDBJ databases">
        <authorList>
            <consortium name="Genoscope - CEA"/>
            <person name="William W."/>
        </authorList>
    </citation>
    <scope>NUCLEOTIDE SEQUENCE [LARGE SCALE GENOMIC DNA]</scope>
</reference>
<protein>
    <recommendedName>
        <fullName evidence="10">Hexosyltransferase</fullName>
        <ecNumber evidence="10">2.4.1.-</ecNumber>
    </recommendedName>
</protein>
<accession>A0ABN8QTU6</accession>
<evidence type="ECO:0000256" key="1">
    <source>
        <dbReference type="ARBA" id="ARBA00004323"/>
    </source>
</evidence>
<comment type="caution">
    <text evidence="11">The sequence shown here is derived from an EMBL/GenBank/DDBJ whole genome shotgun (WGS) entry which is preliminary data.</text>
</comment>
<name>A0ABN8QTU6_9CNID</name>
<dbReference type="EC" id="2.4.1.-" evidence="10"/>
<evidence type="ECO:0000256" key="4">
    <source>
        <dbReference type="ARBA" id="ARBA00022679"/>
    </source>
</evidence>
<evidence type="ECO:0000256" key="2">
    <source>
        <dbReference type="ARBA" id="ARBA00008661"/>
    </source>
</evidence>
<dbReference type="PANTHER" id="PTHR11214">
    <property type="entry name" value="BETA-1,3-N-ACETYLGLUCOSAMINYLTRANSFERASE"/>
    <property type="match status" value="1"/>
</dbReference>
<keyword evidence="12" id="KW-1185">Reference proteome</keyword>
<keyword evidence="7" id="KW-1133">Transmembrane helix</keyword>
<comment type="subcellular location">
    <subcellularLocation>
        <location evidence="1 10">Golgi apparatus membrane</location>
        <topology evidence="1 10">Single-pass type II membrane protein</topology>
    </subcellularLocation>
</comment>
<keyword evidence="8 10" id="KW-0333">Golgi apparatus</keyword>
<dbReference type="EMBL" id="CALNXK010000156">
    <property type="protein sequence ID" value="CAH3170463.1"/>
    <property type="molecule type" value="Genomic_DNA"/>
</dbReference>
<dbReference type="Pfam" id="PF01762">
    <property type="entry name" value="Galactosyl_T"/>
    <property type="match status" value="2"/>
</dbReference>
<keyword evidence="4" id="KW-0808">Transferase</keyword>
<dbReference type="Gene3D" id="3.90.550.50">
    <property type="match status" value="1"/>
</dbReference>
<evidence type="ECO:0000256" key="10">
    <source>
        <dbReference type="RuleBase" id="RU363063"/>
    </source>
</evidence>
<keyword evidence="6" id="KW-0735">Signal-anchor</keyword>
<evidence type="ECO:0000256" key="3">
    <source>
        <dbReference type="ARBA" id="ARBA00022676"/>
    </source>
</evidence>
<sequence length="425" mass="48953">MSSLWLASVMGVQVIVKVDDDIYLHIPKMIWWLKMIYDGKVQDWVEFKVIRDPKHKWFVISEQFLNDSWIPPYCNGPFYILSKSAFLGLLKVSSYEGLTHFPLEDAYIGILARTVGTTNAFFLYTFSEFVPGTSSCFTKLFQQRSTKENHLSTGNQIQLIQANEQLIIFITSAPFYTSRRLSIRQTWLSLLVSNSVARGRSNIRALMKNSSNSSSNLVIHYWSVCRHDTKVDVESAMRNESAVYGDILRLNYTESCSLLAFKTIGSLWLASVMDVQFIFKVDDDVYFHVPKMIWWLKTSSLPEKLYAGPVINGGKVIRNPKHKWFVSEQFLNDTLFPPYCNGPFHILSKSTLLELHYIRELEHAYIGILAKRVETTPLQLLGKHVLIAGPRKRIGWEGKKLNDFFALGHSLSIKRMFKLHARFTN</sequence>
<dbReference type="InterPro" id="IPR002659">
    <property type="entry name" value="Glyco_trans_31"/>
</dbReference>
<proteinExistence type="inferred from homology"/>
<evidence type="ECO:0000313" key="12">
    <source>
        <dbReference type="Proteomes" id="UP001159405"/>
    </source>
</evidence>
<evidence type="ECO:0000256" key="8">
    <source>
        <dbReference type="ARBA" id="ARBA00023034"/>
    </source>
</evidence>
<evidence type="ECO:0000313" key="11">
    <source>
        <dbReference type="EMBL" id="CAH3170463.1"/>
    </source>
</evidence>
<evidence type="ECO:0000256" key="7">
    <source>
        <dbReference type="ARBA" id="ARBA00022989"/>
    </source>
</evidence>
<keyword evidence="9" id="KW-0472">Membrane</keyword>